<feature type="compositionally biased region" description="Polar residues" evidence="1">
    <location>
        <begin position="1"/>
        <end position="17"/>
    </location>
</feature>
<accession>A0A6H0XZY4</accession>
<dbReference type="OrthoDB" id="3050608at2759"/>
<organism evidence="2 3">
    <name type="scientific">Peltaster fructicola</name>
    <dbReference type="NCBI Taxonomy" id="286661"/>
    <lineage>
        <taxon>Eukaryota</taxon>
        <taxon>Fungi</taxon>
        <taxon>Dikarya</taxon>
        <taxon>Ascomycota</taxon>
        <taxon>Pezizomycotina</taxon>
        <taxon>Dothideomycetes</taxon>
        <taxon>Dothideomycetes incertae sedis</taxon>
        <taxon>Peltaster</taxon>
    </lineage>
</organism>
<dbReference type="AlphaFoldDB" id="A0A6H0XZY4"/>
<dbReference type="EMBL" id="CP051142">
    <property type="protein sequence ID" value="QIX00158.1"/>
    <property type="molecule type" value="Genomic_DNA"/>
</dbReference>
<sequence length="76" mass="8352">MDNTQQQAAGQPVANNGQKEDYLDKALDKGEQLFGKKSGHNVDTNSMRNTNEKITDGIRGAFEKATGKHVPDKYSN</sequence>
<protein>
    <submittedName>
        <fullName evidence="2">Uncharacterized protein</fullName>
    </submittedName>
</protein>
<gene>
    <name evidence="2" type="ORF">AMS68_005675</name>
</gene>
<dbReference type="Proteomes" id="UP000503462">
    <property type="component" value="Chromosome 4"/>
</dbReference>
<name>A0A6H0XZY4_9PEZI</name>
<reference evidence="2 3" key="1">
    <citation type="journal article" date="2016" name="Sci. Rep.">
        <title>Peltaster fructicola genome reveals evolution from an invasive phytopathogen to an ectophytic parasite.</title>
        <authorList>
            <person name="Xu C."/>
            <person name="Chen H."/>
            <person name="Gleason M.L."/>
            <person name="Xu J.R."/>
            <person name="Liu H."/>
            <person name="Zhang R."/>
            <person name="Sun G."/>
        </authorList>
    </citation>
    <scope>NUCLEOTIDE SEQUENCE [LARGE SCALE GENOMIC DNA]</scope>
    <source>
        <strain evidence="2 3">LNHT1506</strain>
    </source>
</reference>
<evidence type="ECO:0000313" key="3">
    <source>
        <dbReference type="Proteomes" id="UP000503462"/>
    </source>
</evidence>
<feature type="compositionally biased region" description="Basic and acidic residues" evidence="1">
    <location>
        <begin position="18"/>
        <end position="31"/>
    </location>
</feature>
<proteinExistence type="predicted"/>
<feature type="region of interest" description="Disordered" evidence="1">
    <location>
        <begin position="1"/>
        <end position="57"/>
    </location>
</feature>
<keyword evidence="3" id="KW-1185">Reference proteome</keyword>
<evidence type="ECO:0000313" key="2">
    <source>
        <dbReference type="EMBL" id="QIX00158.1"/>
    </source>
</evidence>
<evidence type="ECO:0000256" key="1">
    <source>
        <dbReference type="SAM" id="MobiDB-lite"/>
    </source>
</evidence>